<keyword evidence="2" id="KW-1185">Reference proteome</keyword>
<dbReference type="Pfam" id="PF12311">
    <property type="entry name" value="DUF3632"/>
    <property type="match status" value="1"/>
</dbReference>
<evidence type="ECO:0000313" key="1">
    <source>
        <dbReference type="EMBL" id="KAK8037460.1"/>
    </source>
</evidence>
<proteinExistence type="predicted"/>
<name>A0ABR1SUU6_9PEZI</name>
<protein>
    <submittedName>
        <fullName evidence="1">Uncharacterized protein</fullName>
    </submittedName>
</protein>
<dbReference type="EMBL" id="JAQQWI010000002">
    <property type="protein sequence ID" value="KAK8037460.1"/>
    <property type="molecule type" value="Genomic_DNA"/>
</dbReference>
<dbReference type="InterPro" id="IPR022085">
    <property type="entry name" value="OpdG"/>
</dbReference>
<dbReference type="Proteomes" id="UP001396898">
    <property type="component" value="Unassembled WGS sequence"/>
</dbReference>
<organism evidence="1 2">
    <name type="scientific">Apiospora marii</name>
    <dbReference type="NCBI Taxonomy" id="335849"/>
    <lineage>
        <taxon>Eukaryota</taxon>
        <taxon>Fungi</taxon>
        <taxon>Dikarya</taxon>
        <taxon>Ascomycota</taxon>
        <taxon>Pezizomycotina</taxon>
        <taxon>Sordariomycetes</taxon>
        <taxon>Xylariomycetidae</taxon>
        <taxon>Amphisphaeriales</taxon>
        <taxon>Apiosporaceae</taxon>
        <taxon>Apiospora</taxon>
    </lineage>
</organism>
<comment type="caution">
    <text evidence="1">The sequence shown here is derived from an EMBL/GenBank/DDBJ whole genome shotgun (WGS) entry which is preliminary data.</text>
</comment>
<evidence type="ECO:0000313" key="2">
    <source>
        <dbReference type="Proteomes" id="UP001396898"/>
    </source>
</evidence>
<reference evidence="1 2" key="1">
    <citation type="submission" date="2023-01" db="EMBL/GenBank/DDBJ databases">
        <title>Analysis of 21 Apiospora genomes using comparative genomics revels a genus with tremendous synthesis potential of carbohydrate active enzymes and secondary metabolites.</title>
        <authorList>
            <person name="Sorensen T."/>
        </authorList>
    </citation>
    <scope>NUCLEOTIDE SEQUENCE [LARGE SCALE GENOMIC DNA]</scope>
    <source>
        <strain evidence="1 2">CBS 20057</strain>
    </source>
</reference>
<accession>A0ABR1SUU6</accession>
<sequence length="316" mass="35599">MTMANDEAPLPLDLSLYDSDPDQDDIFCKNLLRALADGTREPADAARELDAWVTRQSMRSLEEFRARPELVQSDGTVVHQTSTPNASGFLQRFFQGFPRICALFLSHHPGQTRVIEFLEALLAMPAHDAPDHFPDADDLGNVTTVALWPRGVLDPDTFRIYDAELLSESVSAELETPGSEAGTRWRNYQSALARITMTGFSDCSFLCGLRDILPQGGKKATCPTPKVVCGTRPADIGGRIRAAVQWLVEPEEARWVYERCREKEKTDRANPRDTWSKENWEVWKVQLAFYEGDDRVEVWAREAARKALLQMRAVEA</sequence>
<gene>
    <name evidence="1" type="ORF">PG991_000806</name>
</gene>